<dbReference type="PANTHER" id="PTHR30572">
    <property type="entry name" value="MEMBRANE COMPONENT OF TRANSPORTER-RELATED"/>
    <property type="match status" value="1"/>
</dbReference>
<keyword evidence="5 7" id="KW-0472">Membrane</keyword>
<dbReference type="EMBL" id="RQZG01000009">
    <property type="protein sequence ID" value="RRD04728.1"/>
    <property type="molecule type" value="Genomic_DNA"/>
</dbReference>
<feature type="domain" description="ABC3 transporter permease C-terminal" evidence="8">
    <location>
        <begin position="727"/>
        <end position="840"/>
    </location>
</feature>
<dbReference type="RefSeq" id="WP_124844880.1">
    <property type="nucleotide sequence ID" value="NZ_RQZG01000009.1"/>
</dbReference>
<evidence type="ECO:0000259" key="8">
    <source>
        <dbReference type="Pfam" id="PF02687"/>
    </source>
</evidence>
<name>A0A3P1T5Z4_9ACTN</name>
<feature type="transmembrane region" description="Helical" evidence="7">
    <location>
        <begin position="365"/>
        <end position="388"/>
    </location>
</feature>
<dbReference type="AlphaFoldDB" id="A0A3P1T5Z4"/>
<evidence type="ECO:0000256" key="5">
    <source>
        <dbReference type="ARBA" id="ARBA00023136"/>
    </source>
</evidence>
<dbReference type="InterPro" id="IPR003838">
    <property type="entry name" value="ABC3_permease_C"/>
</dbReference>
<keyword evidence="2" id="KW-1003">Cell membrane</keyword>
<comment type="subcellular location">
    <subcellularLocation>
        <location evidence="1">Cell membrane</location>
        <topology evidence="1">Multi-pass membrane protein</topology>
    </subcellularLocation>
</comment>
<organism evidence="10 11">
    <name type="scientific">Arachnia propionica</name>
    <dbReference type="NCBI Taxonomy" id="1750"/>
    <lineage>
        <taxon>Bacteria</taxon>
        <taxon>Bacillati</taxon>
        <taxon>Actinomycetota</taxon>
        <taxon>Actinomycetes</taxon>
        <taxon>Propionibacteriales</taxon>
        <taxon>Propionibacteriaceae</taxon>
        <taxon>Arachnia</taxon>
    </lineage>
</organism>
<reference evidence="10 11" key="1">
    <citation type="submission" date="2018-11" db="EMBL/GenBank/DDBJ databases">
        <title>Genomes From Bacteria Associated with the Canine Oral Cavity: a Test Case for Automated Genome-Based Taxonomic Assignment.</title>
        <authorList>
            <person name="Coil D.A."/>
            <person name="Jospin G."/>
            <person name="Darling A.E."/>
            <person name="Wallis C."/>
            <person name="Davis I.J."/>
            <person name="Harris S."/>
            <person name="Eisen J.A."/>
            <person name="Holcombe L.J."/>
            <person name="O'Flynn C."/>
        </authorList>
    </citation>
    <scope>NUCLEOTIDE SEQUENCE [LARGE SCALE GENOMIC DNA]</scope>
    <source>
        <strain evidence="10 11">OH887_COT-365</strain>
    </source>
</reference>
<feature type="transmembrane region" description="Helical" evidence="7">
    <location>
        <begin position="775"/>
        <end position="798"/>
    </location>
</feature>
<comment type="similarity">
    <text evidence="6">Belongs to the ABC-4 integral membrane protein family.</text>
</comment>
<feature type="domain" description="ABC3 transporter permease C-terminal" evidence="8">
    <location>
        <begin position="274"/>
        <end position="394"/>
    </location>
</feature>
<evidence type="ECO:0000259" key="9">
    <source>
        <dbReference type="Pfam" id="PF12704"/>
    </source>
</evidence>
<dbReference type="GO" id="GO:0005886">
    <property type="term" value="C:plasma membrane"/>
    <property type="evidence" value="ECO:0007669"/>
    <property type="project" value="UniProtKB-SubCell"/>
</dbReference>
<evidence type="ECO:0000256" key="3">
    <source>
        <dbReference type="ARBA" id="ARBA00022692"/>
    </source>
</evidence>
<feature type="transmembrane region" description="Helical" evidence="7">
    <location>
        <begin position="810"/>
        <end position="831"/>
    </location>
</feature>
<evidence type="ECO:0000256" key="1">
    <source>
        <dbReference type="ARBA" id="ARBA00004651"/>
    </source>
</evidence>
<accession>A0A3P1T5Z4</accession>
<evidence type="ECO:0000313" key="10">
    <source>
        <dbReference type="EMBL" id="RRD04728.1"/>
    </source>
</evidence>
<evidence type="ECO:0000256" key="6">
    <source>
        <dbReference type="ARBA" id="ARBA00038076"/>
    </source>
</evidence>
<dbReference type="Pfam" id="PF12704">
    <property type="entry name" value="MacB_PCD"/>
    <property type="match status" value="2"/>
</dbReference>
<dbReference type="InterPro" id="IPR050250">
    <property type="entry name" value="Macrolide_Exporter_MacB"/>
</dbReference>
<proteinExistence type="inferred from homology"/>
<feature type="transmembrane region" description="Helical" evidence="7">
    <location>
        <begin position="317"/>
        <end position="345"/>
    </location>
</feature>
<keyword evidence="4 7" id="KW-1133">Transmembrane helix</keyword>
<dbReference type="GO" id="GO:0022857">
    <property type="term" value="F:transmembrane transporter activity"/>
    <property type="evidence" value="ECO:0007669"/>
    <property type="project" value="TreeGrafter"/>
</dbReference>
<gene>
    <name evidence="10" type="ORF">EII34_09315</name>
</gene>
<sequence length="848" mass="88941">MLRAAWKSLLSRKLRLLMSALSIVLGITFVSGSLMFTHLLGGAYEQIIKSTVGDVNVLVGGSFEMGDNQRPEAVMLEADVVERIRSTPGVARVAGLVSNPSVYPLDRDGRVITLGGAPGIAINFDDIPAMDKVVGMRVIDGATPAADDEVALDPGTLRRSGHAIGDTIRIATPRGGVQEFTVVGTATYGDGSSSGAAYLFFTLTTMQQLALNGADGYTGVWIQAEPGVDRAELADRIQQFLPHGFEAKDGPTVAEEIRSELDVGLGFINTFLLVFAGIALLVAALLILNTFSILVSQRSRELALFRALGAKRSQVRASVLLEAVVIAVIGASLGIVAGYGLAWVILAVMNVVGIDLGSAQPGITWQLVAISYGVALAVTVVAALLPAVRASRTRPVEAMTRAADTAPEGIGLPAWFGLGMVQLGAAAVVCGTFFTVPHRLWWVAVGAAVVLVGAVLSAAVLGAPVLWLVGRVNTLIFGEVGRMAARNATRQPRRTAATAATLMIGLTLVSTIAILAATATATLRSTLAEDQRGDFLMTPVNHRPFVVDVERLEQIDGVSAVWTYAQSAVVIGDGDPQGITGTSPEGLTRGTSTTVLAGELLETSGSVLIDHQLSEELDLPMGRRFTVPGVDGSPVELLVTGIIDGRSAPLGISELVTNQETFSRLGDPNTFGVVKVEVAKGADPAAVKQALRDATTDHPLVSVVNNDEFIDDRLTQFNTLLGIIYGLLALAIVISVLGIINTLGLSVLERTREIGLLRAVGLTRPQLRHMVRLEAVAVAVLGAVLGVVLGIGFGTALVRVIPDLEVLDVPWSQLVIFVVVSGFIGVMAAILPARRASRLNVLDSIATQ</sequence>
<evidence type="ECO:0000256" key="2">
    <source>
        <dbReference type="ARBA" id="ARBA00022475"/>
    </source>
</evidence>
<feature type="domain" description="MacB-like periplasmic core" evidence="9">
    <location>
        <begin position="495"/>
        <end position="693"/>
    </location>
</feature>
<evidence type="ECO:0000256" key="4">
    <source>
        <dbReference type="ARBA" id="ARBA00022989"/>
    </source>
</evidence>
<feature type="transmembrane region" description="Helical" evidence="7">
    <location>
        <begin position="409"/>
        <end position="434"/>
    </location>
</feature>
<protein>
    <submittedName>
        <fullName evidence="10">ABC transporter permease</fullName>
    </submittedName>
</protein>
<comment type="caution">
    <text evidence="10">The sequence shown here is derived from an EMBL/GenBank/DDBJ whole genome shotgun (WGS) entry which is preliminary data.</text>
</comment>
<feature type="transmembrane region" description="Helical" evidence="7">
    <location>
        <begin position="271"/>
        <end position="296"/>
    </location>
</feature>
<dbReference type="InterPro" id="IPR025857">
    <property type="entry name" value="MacB_PCD"/>
</dbReference>
<feature type="transmembrane region" description="Helical" evidence="7">
    <location>
        <begin position="723"/>
        <end position="748"/>
    </location>
</feature>
<feature type="transmembrane region" description="Helical" evidence="7">
    <location>
        <begin position="496"/>
        <end position="517"/>
    </location>
</feature>
<evidence type="ECO:0000256" key="7">
    <source>
        <dbReference type="SAM" id="Phobius"/>
    </source>
</evidence>
<evidence type="ECO:0000313" key="11">
    <source>
        <dbReference type="Proteomes" id="UP000280819"/>
    </source>
</evidence>
<feature type="transmembrane region" description="Helical" evidence="7">
    <location>
        <begin position="440"/>
        <end position="469"/>
    </location>
</feature>
<keyword evidence="3 7" id="KW-0812">Transmembrane</keyword>
<dbReference type="PANTHER" id="PTHR30572:SF4">
    <property type="entry name" value="ABC TRANSPORTER PERMEASE YTRF"/>
    <property type="match status" value="1"/>
</dbReference>
<dbReference type="OrthoDB" id="9780560at2"/>
<dbReference type="Proteomes" id="UP000280819">
    <property type="component" value="Unassembled WGS sequence"/>
</dbReference>
<dbReference type="Pfam" id="PF02687">
    <property type="entry name" value="FtsX"/>
    <property type="match status" value="2"/>
</dbReference>
<feature type="domain" description="MacB-like periplasmic core" evidence="9">
    <location>
        <begin position="17"/>
        <end position="239"/>
    </location>
</feature>